<dbReference type="EMBL" id="PGOL01003929">
    <property type="protein sequence ID" value="PKI39009.1"/>
    <property type="molecule type" value="Genomic_DNA"/>
</dbReference>
<keyword evidence="4" id="KW-0547">Nucleotide-binding</keyword>
<evidence type="ECO:0000256" key="5">
    <source>
        <dbReference type="ARBA" id="ARBA00022840"/>
    </source>
</evidence>
<keyword evidence="3" id="KW-0235">DNA replication</keyword>
<feature type="domain" description="Orc1-like AAA ATPase" evidence="8">
    <location>
        <begin position="59"/>
        <end position="204"/>
    </location>
</feature>
<dbReference type="Pfam" id="PF21639">
    <property type="entry name" value="ORC5_lid"/>
    <property type="match status" value="1"/>
</dbReference>
<evidence type="ECO:0000313" key="12">
    <source>
        <dbReference type="EMBL" id="PKI39009.1"/>
    </source>
</evidence>
<reference evidence="12 14" key="3">
    <citation type="submission" date="2017-11" db="EMBL/GenBank/DDBJ databases">
        <title>De-novo sequencing of pomegranate (Punica granatum L.) genome.</title>
        <authorList>
            <person name="Akparov Z."/>
            <person name="Amiraslanov A."/>
            <person name="Hajiyeva S."/>
            <person name="Abbasov M."/>
            <person name="Kaur K."/>
            <person name="Hamwieh A."/>
            <person name="Solovyev V."/>
            <person name="Salamov A."/>
            <person name="Braich B."/>
            <person name="Kosarev P."/>
            <person name="Mahmoud A."/>
            <person name="Hajiyev E."/>
            <person name="Babayeva S."/>
            <person name="Izzatullayeva V."/>
            <person name="Mammadov A."/>
            <person name="Mammadov A."/>
            <person name="Sharifova S."/>
            <person name="Ojaghi J."/>
            <person name="Eynullazada K."/>
            <person name="Bayramov B."/>
            <person name="Abdulazimova A."/>
            <person name="Shahmuradov I."/>
        </authorList>
    </citation>
    <scope>NUCLEOTIDE SEQUENCE [LARGE SCALE GENOMIC DNA]</scope>
    <source>
        <strain evidence="12">AG2017</strain>
        <strain evidence="14">cv. AG2017</strain>
        <tissue evidence="12">Leaf</tissue>
    </source>
</reference>
<dbReference type="GO" id="GO:0006270">
    <property type="term" value="P:DNA replication initiation"/>
    <property type="evidence" value="ECO:0007669"/>
    <property type="project" value="TreeGrafter"/>
</dbReference>
<evidence type="ECO:0000313" key="11">
    <source>
        <dbReference type="EMBL" id="OWM90808.1"/>
    </source>
</evidence>
<dbReference type="InterPro" id="IPR041664">
    <property type="entry name" value="AAA_16"/>
</dbReference>
<evidence type="ECO:0000256" key="2">
    <source>
        <dbReference type="ARBA" id="ARBA00006269"/>
    </source>
</evidence>
<dbReference type="InterPro" id="IPR027417">
    <property type="entry name" value="P-loop_NTPase"/>
</dbReference>
<feature type="domain" description="ORC5 lid" evidence="10">
    <location>
        <begin position="274"/>
        <end position="324"/>
    </location>
</feature>
<dbReference type="InterPro" id="IPR048866">
    <property type="entry name" value="ORC5_lid"/>
</dbReference>
<keyword evidence="5" id="KW-0067">ATP-binding</keyword>
<gene>
    <name evidence="11" type="ORF">CDL15_Pgr011568</name>
    <name evidence="12" type="ORF">CRG98_040607</name>
</gene>
<evidence type="ECO:0000256" key="1">
    <source>
        <dbReference type="ARBA" id="ARBA00004123"/>
    </source>
</evidence>
<dbReference type="Pfam" id="PF14630">
    <property type="entry name" value="ORC5_C"/>
    <property type="match status" value="1"/>
</dbReference>
<sequence length="540" mass="60410">MAKEESPRVSRRSTRSATSTPTSNKITEGGTEEAVDLCSPSVSDLVYGDPISLDVLLSTFPGRKNQILDLIQLLGPLNSPTLPFFVYGGPSTGKTSVILQLFRHLNRPFVYSSFRTCYSLRILFESILNQLILHHRNAANGYSSAKRCDKPSDFVILLREALTGVIKSLKESVGKSKFSKSERPINGYMTYLIFDNLEVVREWGKASSLLPFLFNLYDILKIPEVGVIFISSTSPDMFYSNMSCVEPIPIYFPSYAENDLRQILLRNQANQKLYSSFLDVVLRPFCRITRRLDELCPIFATLYMQYCKPLSDPGAVPNEDMKRRLYSNLQPEISSALNEIFRVQSRSSPEAETSRKPEQIGGKRKLASSEKLNELDFHMCTSAKYLLISSFLASRNPATLDASLFDSTGGSDSRKRRRKSSDKVKAQQETAEEELLTKGPGSFPLERLLAIYQCLTSVAEGSPDEEAGPDDWIGIGGENNMLSSDVLLQISSLCNANILVKGGSCPLEGSTRYRCMVSEDLALKVARTLRFPLAKYIYRR</sequence>
<keyword evidence="6" id="KW-0539">Nucleus</keyword>
<evidence type="ECO:0000313" key="14">
    <source>
        <dbReference type="Proteomes" id="UP000233551"/>
    </source>
</evidence>
<reference evidence="11" key="2">
    <citation type="submission" date="2017-06" db="EMBL/GenBank/DDBJ databases">
        <title>The pomegranate genome and the genomics of punicalagin biosynthesis.</title>
        <authorList>
            <person name="Xu C."/>
        </authorList>
    </citation>
    <scope>NUCLEOTIDE SEQUENCE [LARGE SCALE GENOMIC DNA]</scope>
    <source>
        <tissue evidence="11">Fresh leaf</tissue>
    </source>
</reference>
<dbReference type="Proteomes" id="UP000197138">
    <property type="component" value="Unassembled WGS sequence"/>
</dbReference>
<dbReference type="Proteomes" id="UP000233551">
    <property type="component" value="Unassembled WGS sequence"/>
</dbReference>
<keyword evidence="14" id="KW-1185">Reference proteome</keyword>
<proteinExistence type="inferred from homology"/>
<evidence type="ECO:0000256" key="6">
    <source>
        <dbReference type="ARBA" id="ARBA00023242"/>
    </source>
</evidence>
<dbReference type="InterPro" id="IPR020796">
    <property type="entry name" value="ORC5"/>
</dbReference>
<dbReference type="STRING" id="22663.A0A218Y153"/>
<feature type="domain" description="Origin recognition complex subunit 5 C-terminal" evidence="9">
    <location>
        <begin position="380"/>
        <end position="537"/>
    </location>
</feature>
<name>A0A218Y153_PUNGR</name>
<evidence type="ECO:0000256" key="3">
    <source>
        <dbReference type="ARBA" id="ARBA00022705"/>
    </source>
</evidence>
<dbReference type="GO" id="GO:0003688">
    <property type="term" value="F:DNA replication origin binding"/>
    <property type="evidence" value="ECO:0007669"/>
    <property type="project" value="TreeGrafter"/>
</dbReference>
<evidence type="ECO:0000256" key="4">
    <source>
        <dbReference type="ARBA" id="ARBA00022741"/>
    </source>
</evidence>
<comment type="similarity">
    <text evidence="2">Belongs to the ORC5 family.</text>
</comment>
<feature type="region of interest" description="Disordered" evidence="7">
    <location>
        <begin position="345"/>
        <end position="365"/>
    </location>
</feature>
<dbReference type="Gene3D" id="3.40.50.300">
    <property type="entry name" value="P-loop containing nucleotide triphosphate hydrolases"/>
    <property type="match status" value="1"/>
</dbReference>
<dbReference type="SUPFAM" id="SSF52540">
    <property type="entry name" value="P-loop containing nucleoside triphosphate hydrolases"/>
    <property type="match status" value="1"/>
</dbReference>
<feature type="region of interest" description="Disordered" evidence="7">
    <location>
        <begin position="1"/>
        <end position="32"/>
    </location>
</feature>
<reference evidence="13" key="1">
    <citation type="journal article" date="2017" name="Plant J.">
        <title>The pomegranate (Punica granatum L.) genome and the genomics of punicalagin biosynthesis.</title>
        <authorList>
            <person name="Qin G."/>
            <person name="Xu C."/>
            <person name="Ming R."/>
            <person name="Tang H."/>
            <person name="Guyot R."/>
            <person name="Kramer E.M."/>
            <person name="Hu Y."/>
            <person name="Yi X."/>
            <person name="Qi Y."/>
            <person name="Xu X."/>
            <person name="Gao Z."/>
            <person name="Pan H."/>
            <person name="Jian J."/>
            <person name="Tian Y."/>
            <person name="Yue Z."/>
            <person name="Xu Y."/>
        </authorList>
    </citation>
    <scope>NUCLEOTIDE SEQUENCE [LARGE SCALE GENOMIC DNA]</scope>
    <source>
        <strain evidence="13">cv. Dabenzi</strain>
    </source>
</reference>
<evidence type="ECO:0000259" key="10">
    <source>
        <dbReference type="Pfam" id="PF21639"/>
    </source>
</evidence>
<evidence type="ECO:0000259" key="8">
    <source>
        <dbReference type="Pfam" id="PF13191"/>
    </source>
</evidence>
<protein>
    <submittedName>
        <fullName evidence="11">Uncharacterized protein</fullName>
    </submittedName>
</protein>
<comment type="caution">
    <text evidence="11">The sequence shown here is derived from an EMBL/GenBank/DDBJ whole genome shotgun (WGS) entry which is preliminary data.</text>
</comment>
<dbReference type="GO" id="GO:0005664">
    <property type="term" value="C:nuclear origin of replication recognition complex"/>
    <property type="evidence" value="ECO:0007669"/>
    <property type="project" value="TreeGrafter"/>
</dbReference>
<dbReference type="FunFam" id="3.40.50.300:FF:002310">
    <property type="entry name" value="Origin of replication complex subunit 5"/>
    <property type="match status" value="1"/>
</dbReference>
<evidence type="ECO:0000313" key="13">
    <source>
        <dbReference type="Proteomes" id="UP000197138"/>
    </source>
</evidence>
<evidence type="ECO:0000259" key="9">
    <source>
        <dbReference type="Pfam" id="PF14630"/>
    </source>
</evidence>
<dbReference type="PANTHER" id="PTHR12705">
    <property type="entry name" value="ORIGIN RECOGNITION COMPLEX SUBUNIT 5"/>
    <property type="match status" value="1"/>
</dbReference>
<dbReference type="OrthoDB" id="365981at2759"/>
<dbReference type="InterPro" id="IPR047088">
    <property type="entry name" value="ORC5_C"/>
</dbReference>
<accession>A0A218Y153</accession>
<dbReference type="EMBL" id="MTKT01000535">
    <property type="protein sequence ID" value="OWM90808.1"/>
    <property type="molecule type" value="Genomic_DNA"/>
</dbReference>
<dbReference type="PANTHER" id="PTHR12705:SF0">
    <property type="entry name" value="ORIGIN RECOGNITION COMPLEX SUBUNIT 5"/>
    <property type="match status" value="1"/>
</dbReference>
<evidence type="ECO:0000256" key="7">
    <source>
        <dbReference type="SAM" id="MobiDB-lite"/>
    </source>
</evidence>
<comment type="subcellular location">
    <subcellularLocation>
        <location evidence="1">Nucleus</location>
    </subcellularLocation>
</comment>
<feature type="region of interest" description="Disordered" evidence="7">
    <location>
        <begin position="402"/>
        <end position="437"/>
    </location>
</feature>
<organism evidence="11 13">
    <name type="scientific">Punica granatum</name>
    <name type="common">Pomegranate</name>
    <dbReference type="NCBI Taxonomy" id="22663"/>
    <lineage>
        <taxon>Eukaryota</taxon>
        <taxon>Viridiplantae</taxon>
        <taxon>Streptophyta</taxon>
        <taxon>Embryophyta</taxon>
        <taxon>Tracheophyta</taxon>
        <taxon>Spermatophyta</taxon>
        <taxon>Magnoliopsida</taxon>
        <taxon>eudicotyledons</taxon>
        <taxon>Gunneridae</taxon>
        <taxon>Pentapetalae</taxon>
        <taxon>rosids</taxon>
        <taxon>malvids</taxon>
        <taxon>Myrtales</taxon>
        <taxon>Lythraceae</taxon>
        <taxon>Punica</taxon>
    </lineage>
</organism>
<dbReference type="Pfam" id="PF13191">
    <property type="entry name" value="AAA_16"/>
    <property type="match status" value="1"/>
</dbReference>
<dbReference type="AlphaFoldDB" id="A0A218Y153"/>
<dbReference type="GeneID" id="116209572"/>